<feature type="compositionally biased region" description="Polar residues" evidence="13">
    <location>
        <begin position="235"/>
        <end position="250"/>
    </location>
</feature>
<dbReference type="InterPro" id="IPR044742">
    <property type="entry name" value="DEAD/DEAH_RhlB"/>
</dbReference>
<proteinExistence type="inferred from homology"/>
<feature type="compositionally biased region" description="Polar residues" evidence="13">
    <location>
        <begin position="73"/>
        <end position="89"/>
    </location>
</feature>
<feature type="compositionally biased region" description="Low complexity" evidence="13">
    <location>
        <begin position="277"/>
        <end position="290"/>
    </location>
</feature>
<keyword evidence="10" id="KW-0539">Nucleus</keyword>
<sequence length="771" mass="85340">MGLWASALQRGGWRICSMDRVSMVMQYEFSSDFGHSDPWHKRPRRRTHHILTTMSSVNSGKLKAKKQEDGSQSKEAGQTITTPSGTAQTKPDKKKKKRKKDETELEPDETVAKDSEAPSQADQSGKKKKKRKKQAQDAPPNPEQTLVESKEPVGKAAGLEESIATTDVNMAEAKDDDNPTDKKKQKKKDKKKKNKQPDDLPTTEQLPSVHENLPPSTAPNHSTSSTSNPPQSASDTKTIEPSPSISTADVESTKKSKKNKKEKKDNKPSDQSVPVAPTTSPNPTSRSTDPAEIEQFISSNKLTYEPPEIVTQLPPVLKFEDVVVHDSLRKAFSAFQKPSPIQSAVWPVLMAGRDVVGIAETGSGKTLAFGVPALQHILDGDKKSKAINVLVIAPTRELAMQTETTLSDLGKLVSPPIKSLCVYGGVDKNIQRKALANSAVRVVAGTPGRLLDLANEGHLKLDQVSWLILDEADRMLDKGFENDIRAIINLCRPSRTEDSNSRLTTMFSATWPTSVRRLAADFMHEPVRILVGADELTASCSVEQTVEVLEETRGKEWKLLNTLKELGKDSQKNKSKDKIIVFALYKKEAQRLHEFLLRKGFQACCIEGNMSQDKRSKSLEDFMTGKSTILVATDVAARGLDIPKVEFVINVTFPLTIEDYIHRIGRTGRAGRTGKSITYFTDEDKSHAGELMRVLKDAGQVSSSRYFLSPVSFKSNRITSCYFVGLNYTNFPGRAGSSQTVGRPNQEENSRRLRGSLERSGYNYQSQENYI</sequence>
<dbReference type="AlphaFoldDB" id="A0A5B0RJL8"/>
<dbReference type="PROSITE" id="PS51194">
    <property type="entry name" value="HELICASE_CTER"/>
    <property type="match status" value="1"/>
</dbReference>
<evidence type="ECO:0000256" key="11">
    <source>
        <dbReference type="ARBA" id="ARBA00037449"/>
    </source>
</evidence>
<accession>A0A5B0RJL8</accession>
<keyword evidence="5" id="KW-0698">rRNA processing</keyword>
<feature type="domain" description="Helicase ATP-binding" evidence="14">
    <location>
        <begin position="346"/>
        <end position="529"/>
    </location>
</feature>
<dbReference type="GO" id="GO:0003724">
    <property type="term" value="F:RNA helicase activity"/>
    <property type="evidence" value="ECO:0007669"/>
    <property type="project" value="UniProtKB-EC"/>
</dbReference>
<comment type="similarity">
    <text evidence="2">Belongs to the DEAD box helicase family. DDX5/DBP2 subfamily.</text>
</comment>
<evidence type="ECO:0000256" key="9">
    <source>
        <dbReference type="ARBA" id="ARBA00022840"/>
    </source>
</evidence>
<dbReference type="GO" id="GO:0003676">
    <property type="term" value="F:nucleic acid binding"/>
    <property type="evidence" value="ECO:0007669"/>
    <property type="project" value="InterPro"/>
</dbReference>
<dbReference type="InterPro" id="IPR001650">
    <property type="entry name" value="Helicase_C-like"/>
</dbReference>
<feature type="compositionally biased region" description="Low complexity" evidence="13">
    <location>
        <begin position="214"/>
        <end position="234"/>
    </location>
</feature>
<gene>
    <name evidence="16" type="primary">DBP3_2</name>
    <name evidence="16" type="ORF">PGTUg99_036763</name>
</gene>
<evidence type="ECO:0000256" key="6">
    <source>
        <dbReference type="ARBA" id="ARBA00022741"/>
    </source>
</evidence>
<evidence type="ECO:0000256" key="12">
    <source>
        <dbReference type="RuleBase" id="RU000492"/>
    </source>
</evidence>
<feature type="compositionally biased region" description="Basic and acidic residues" evidence="13">
    <location>
        <begin position="172"/>
        <end position="182"/>
    </location>
</feature>
<dbReference type="Pfam" id="PF00271">
    <property type="entry name" value="Helicase_C"/>
    <property type="match status" value="1"/>
</dbReference>
<dbReference type="Gene3D" id="3.40.50.300">
    <property type="entry name" value="P-loop containing nucleotide triphosphate hydrolases"/>
    <property type="match status" value="2"/>
</dbReference>
<dbReference type="SMART" id="SM00487">
    <property type="entry name" value="DEXDc"/>
    <property type="match status" value="1"/>
</dbReference>
<evidence type="ECO:0000259" key="14">
    <source>
        <dbReference type="PROSITE" id="PS51192"/>
    </source>
</evidence>
<dbReference type="EC" id="3.6.4.13" evidence="3"/>
<dbReference type="InterPro" id="IPR027417">
    <property type="entry name" value="P-loop_NTPase"/>
</dbReference>
<evidence type="ECO:0000259" key="15">
    <source>
        <dbReference type="PROSITE" id="PS51194"/>
    </source>
</evidence>
<feature type="region of interest" description="Disordered" evidence="13">
    <location>
        <begin position="734"/>
        <end position="753"/>
    </location>
</feature>
<comment type="subcellular location">
    <subcellularLocation>
        <location evidence="1">Nucleus</location>
        <location evidence="1">Nucleolus</location>
    </subcellularLocation>
</comment>
<feature type="domain" description="Helicase C-terminal" evidence="15">
    <location>
        <begin position="558"/>
        <end position="719"/>
    </location>
</feature>
<dbReference type="PANTHER" id="PTHR47958">
    <property type="entry name" value="ATP-DEPENDENT RNA HELICASE DBP3"/>
    <property type="match status" value="1"/>
</dbReference>
<evidence type="ECO:0000256" key="7">
    <source>
        <dbReference type="ARBA" id="ARBA00022801"/>
    </source>
</evidence>
<dbReference type="CDD" id="cd00268">
    <property type="entry name" value="DEADc"/>
    <property type="match status" value="1"/>
</dbReference>
<dbReference type="GO" id="GO:0005524">
    <property type="term" value="F:ATP binding"/>
    <property type="evidence" value="ECO:0007669"/>
    <property type="project" value="UniProtKB-KW"/>
</dbReference>
<dbReference type="InterPro" id="IPR011545">
    <property type="entry name" value="DEAD/DEAH_box_helicase_dom"/>
</dbReference>
<dbReference type="Pfam" id="PF00270">
    <property type="entry name" value="DEAD"/>
    <property type="match status" value="1"/>
</dbReference>
<protein>
    <recommendedName>
        <fullName evidence="3">RNA helicase</fullName>
        <ecNumber evidence="3">3.6.4.13</ecNumber>
    </recommendedName>
</protein>
<keyword evidence="4" id="KW-0690">Ribosome biogenesis</keyword>
<evidence type="ECO:0000313" key="16">
    <source>
        <dbReference type="EMBL" id="KAA1124924.1"/>
    </source>
</evidence>
<dbReference type="Proteomes" id="UP000325313">
    <property type="component" value="Unassembled WGS sequence"/>
</dbReference>
<comment type="caution">
    <text evidence="16">The sequence shown here is derived from an EMBL/GenBank/DDBJ whole genome shotgun (WGS) entry which is preliminary data.</text>
</comment>
<evidence type="ECO:0000256" key="8">
    <source>
        <dbReference type="ARBA" id="ARBA00022806"/>
    </source>
</evidence>
<reference evidence="16 17" key="1">
    <citation type="submission" date="2019-05" db="EMBL/GenBank/DDBJ databases">
        <title>Emergence of the Ug99 lineage of the wheat stem rust pathogen through somatic hybridization.</title>
        <authorList>
            <person name="Li F."/>
            <person name="Upadhyaya N.M."/>
            <person name="Sperschneider J."/>
            <person name="Matny O."/>
            <person name="Nguyen-Phuc H."/>
            <person name="Mago R."/>
            <person name="Raley C."/>
            <person name="Miller M.E."/>
            <person name="Silverstein K.A.T."/>
            <person name="Henningsen E."/>
            <person name="Hirsch C.D."/>
            <person name="Visser B."/>
            <person name="Pretorius Z.A."/>
            <person name="Steffenson B.J."/>
            <person name="Schwessinger B."/>
            <person name="Dodds P.N."/>
            <person name="Figueroa M."/>
        </authorList>
    </citation>
    <scope>NUCLEOTIDE SEQUENCE [LARGE SCALE GENOMIC DNA]</scope>
    <source>
        <strain evidence="16 17">Ug99</strain>
    </source>
</reference>
<dbReference type="CDD" id="cd18787">
    <property type="entry name" value="SF2_C_DEAD"/>
    <property type="match status" value="1"/>
</dbReference>
<keyword evidence="6 12" id="KW-0547">Nucleotide-binding</keyword>
<dbReference type="InterPro" id="IPR014001">
    <property type="entry name" value="Helicase_ATP-bd"/>
</dbReference>
<keyword evidence="7 12" id="KW-0378">Hydrolase</keyword>
<evidence type="ECO:0000256" key="10">
    <source>
        <dbReference type="ARBA" id="ARBA00023242"/>
    </source>
</evidence>
<dbReference type="PROSITE" id="PS51192">
    <property type="entry name" value="HELICASE_ATP_BIND_1"/>
    <property type="match status" value="1"/>
</dbReference>
<dbReference type="InterPro" id="IPR000629">
    <property type="entry name" value="RNA-helicase_DEAD-box_CS"/>
</dbReference>
<evidence type="ECO:0000256" key="13">
    <source>
        <dbReference type="SAM" id="MobiDB-lite"/>
    </source>
</evidence>
<dbReference type="GO" id="GO:0016787">
    <property type="term" value="F:hydrolase activity"/>
    <property type="evidence" value="ECO:0007669"/>
    <property type="project" value="UniProtKB-KW"/>
</dbReference>
<evidence type="ECO:0000256" key="1">
    <source>
        <dbReference type="ARBA" id="ARBA00004604"/>
    </source>
</evidence>
<organism evidence="16 17">
    <name type="scientific">Puccinia graminis f. sp. tritici</name>
    <dbReference type="NCBI Taxonomy" id="56615"/>
    <lineage>
        <taxon>Eukaryota</taxon>
        <taxon>Fungi</taxon>
        <taxon>Dikarya</taxon>
        <taxon>Basidiomycota</taxon>
        <taxon>Pucciniomycotina</taxon>
        <taxon>Pucciniomycetes</taxon>
        <taxon>Pucciniales</taxon>
        <taxon>Pucciniaceae</taxon>
        <taxon>Puccinia</taxon>
    </lineage>
</organism>
<keyword evidence="8 12" id="KW-0347">Helicase</keyword>
<comment type="function">
    <text evidence="11">ATP-dependent RNA helicase required for 60S ribosomal subunit synthesis. Involved in efficient pre-rRNA processing, predominantly at site A3, which is necessary for the normal formation of 25S and 5.8S rRNAs.</text>
</comment>
<evidence type="ECO:0000256" key="5">
    <source>
        <dbReference type="ARBA" id="ARBA00022552"/>
    </source>
</evidence>
<dbReference type="EMBL" id="VDEP01000203">
    <property type="protein sequence ID" value="KAA1124924.1"/>
    <property type="molecule type" value="Genomic_DNA"/>
</dbReference>
<evidence type="ECO:0000313" key="17">
    <source>
        <dbReference type="Proteomes" id="UP000325313"/>
    </source>
</evidence>
<name>A0A5B0RJL8_PUCGR</name>
<keyword evidence="9 12" id="KW-0067">ATP-binding</keyword>
<dbReference type="SMART" id="SM00490">
    <property type="entry name" value="HELICc"/>
    <property type="match status" value="1"/>
</dbReference>
<feature type="compositionally biased region" description="Basic residues" evidence="13">
    <location>
        <begin position="183"/>
        <end position="194"/>
    </location>
</feature>
<dbReference type="SUPFAM" id="SSF52540">
    <property type="entry name" value="P-loop containing nucleoside triphosphate hydrolases"/>
    <property type="match status" value="1"/>
</dbReference>
<feature type="region of interest" description="Disordered" evidence="13">
    <location>
        <begin position="54"/>
        <end position="291"/>
    </location>
</feature>
<evidence type="ECO:0000256" key="3">
    <source>
        <dbReference type="ARBA" id="ARBA00012552"/>
    </source>
</evidence>
<evidence type="ECO:0000256" key="4">
    <source>
        <dbReference type="ARBA" id="ARBA00022517"/>
    </source>
</evidence>
<dbReference type="PROSITE" id="PS00039">
    <property type="entry name" value="DEAD_ATP_HELICASE"/>
    <property type="match status" value="1"/>
</dbReference>
<evidence type="ECO:0000256" key="2">
    <source>
        <dbReference type="ARBA" id="ARBA00009334"/>
    </source>
</evidence>